<dbReference type="PRINTS" id="PR00455">
    <property type="entry name" value="HTHTETR"/>
</dbReference>
<evidence type="ECO:0000256" key="1">
    <source>
        <dbReference type="ARBA" id="ARBA00022491"/>
    </source>
</evidence>
<keyword evidence="1" id="KW-0678">Repressor</keyword>
<dbReference type="InterPro" id="IPR050109">
    <property type="entry name" value="HTH-type_TetR-like_transc_reg"/>
</dbReference>
<dbReference type="Gene3D" id="1.10.357.10">
    <property type="entry name" value="Tetracycline Repressor, domain 2"/>
    <property type="match status" value="1"/>
</dbReference>
<dbReference type="EMBL" id="CP028901">
    <property type="protein sequence ID" value="AWB35305.1"/>
    <property type="molecule type" value="Genomic_DNA"/>
</dbReference>
<keyword evidence="9" id="KW-1185">Reference proteome</keyword>
<dbReference type="GO" id="GO:0003677">
    <property type="term" value="F:DNA binding"/>
    <property type="evidence" value="ECO:0007669"/>
    <property type="project" value="UniProtKB-UniRule"/>
</dbReference>
<dbReference type="Pfam" id="PF00440">
    <property type="entry name" value="TetR_N"/>
    <property type="match status" value="1"/>
</dbReference>
<keyword evidence="2" id="KW-0805">Transcription regulation</keyword>
<gene>
    <name evidence="8" type="ORF">DBV39_17935</name>
</gene>
<feature type="domain" description="HTH tetR-type" evidence="7">
    <location>
        <begin position="19"/>
        <end position="79"/>
    </location>
</feature>
<name>A0A2R4XNE0_9BURK</name>
<dbReference type="InterPro" id="IPR036271">
    <property type="entry name" value="Tet_transcr_reg_TetR-rel_C_sf"/>
</dbReference>
<sequence>MGRTASTVNNPSSSASEKVSTRDRILQAAVDVFAKYGLAGGSVDKISKAANSHDRMIYYYFGNKEGLFVAVLEEIYRRFNVAECQIEIIPDDPLASLKRMIHFIIHYFRDHPEFVTILNSENLQRGKHVSKARSTQRYSIIAVGAIDTVIRQGQQQGLFRPEIRARDVYLMISSLGYFYQSNRFTLSEFLGERLEADSAFAQWEDFVTDAVLRTVLKKET</sequence>
<feature type="compositionally biased region" description="Polar residues" evidence="6">
    <location>
        <begin position="1"/>
        <end position="18"/>
    </location>
</feature>
<accession>A0A2R4XNE0</accession>
<dbReference type="Proteomes" id="UP000244571">
    <property type="component" value="Chromosome"/>
</dbReference>
<reference evidence="8 9" key="1">
    <citation type="submission" date="2018-04" db="EMBL/GenBank/DDBJ databases">
        <title>Bordetella sp. HZ20 isolated from seawater.</title>
        <authorList>
            <person name="Sun C."/>
        </authorList>
    </citation>
    <scope>NUCLEOTIDE SEQUENCE [LARGE SCALE GENOMIC DNA]</scope>
    <source>
        <strain evidence="8 9">HZ20</strain>
    </source>
</reference>
<dbReference type="SUPFAM" id="SSF46689">
    <property type="entry name" value="Homeodomain-like"/>
    <property type="match status" value="1"/>
</dbReference>
<dbReference type="PANTHER" id="PTHR30328:SF54">
    <property type="entry name" value="HTH-TYPE TRANSCRIPTIONAL REPRESSOR SCO4008"/>
    <property type="match status" value="1"/>
</dbReference>
<dbReference type="Pfam" id="PF17938">
    <property type="entry name" value="TetR_C_29"/>
    <property type="match status" value="1"/>
</dbReference>
<dbReference type="RefSeq" id="WP_108622753.1">
    <property type="nucleotide sequence ID" value="NZ_CP028901.1"/>
</dbReference>
<evidence type="ECO:0000256" key="4">
    <source>
        <dbReference type="ARBA" id="ARBA00023163"/>
    </source>
</evidence>
<evidence type="ECO:0000256" key="2">
    <source>
        <dbReference type="ARBA" id="ARBA00023015"/>
    </source>
</evidence>
<proteinExistence type="predicted"/>
<evidence type="ECO:0000256" key="3">
    <source>
        <dbReference type="ARBA" id="ARBA00023125"/>
    </source>
</evidence>
<dbReference type="PROSITE" id="PS50977">
    <property type="entry name" value="HTH_TETR_2"/>
    <property type="match status" value="1"/>
</dbReference>
<feature type="region of interest" description="Disordered" evidence="6">
    <location>
        <begin position="1"/>
        <end position="20"/>
    </location>
</feature>
<organism evidence="8 9">
    <name type="scientific">Orrella marina</name>
    <dbReference type="NCBI Taxonomy" id="2163011"/>
    <lineage>
        <taxon>Bacteria</taxon>
        <taxon>Pseudomonadati</taxon>
        <taxon>Pseudomonadota</taxon>
        <taxon>Betaproteobacteria</taxon>
        <taxon>Burkholderiales</taxon>
        <taxon>Alcaligenaceae</taxon>
        <taxon>Orrella</taxon>
    </lineage>
</organism>
<dbReference type="SUPFAM" id="SSF48498">
    <property type="entry name" value="Tetracyclin repressor-like, C-terminal domain"/>
    <property type="match status" value="1"/>
</dbReference>
<protein>
    <submittedName>
        <fullName evidence="8">TetR family transcriptional regulator</fullName>
    </submittedName>
</protein>
<dbReference type="InterPro" id="IPR009057">
    <property type="entry name" value="Homeodomain-like_sf"/>
</dbReference>
<evidence type="ECO:0000259" key="7">
    <source>
        <dbReference type="PROSITE" id="PS50977"/>
    </source>
</evidence>
<evidence type="ECO:0000256" key="5">
    <source>
        <dbReference type="PROSITE-ProRule" id="PRU00335"/>
    </source>
</evidence>
<evidence type="ECO:0000313" key="9">
    <source>
        <dbReference type="Proteomes" id="UP000244571"/>
    </source>
</evidence>
<keyword evidence="3 5" id="KW-0238">DNA-binding</keyword>
<evidence type="ECO:0000313" key="8">
    <source>
        <dbReference type="EMBL" id="AWB35305.1"/>
    </source>
</evidence>
<dbReference type="InterPro" id="IPR023772">
    <property type="entry name" value="DNA-bd_HTH_TetR-type_CS"/>
</dbReference>
<dbReference type="OrthoDB" id="2356263at2"/>
<evidence type="ECO:0000256" key="6">
    <source>
        <dbReference type="SAM" id="MobiDB-lite"/>
    </source>
</evidence>
<dbReference type="InterPro" id="IPR041474">
    <property type="entry name" value="NicS_C"/>
</dbReference>
<keyword evidence="4" id="KW-0804">Transcription</keyword>
<dbReference type="InterPro" id="IPR001647">
    <property type="entry name" value="HTH_TetR"/>
</dbReference>
<dbReference type="PROSITE" id="PS01081">
    <property type="entry name" value="HTH_TETR_1"/>
    <property type="match status" value="1"/>
</dbReference>
<dbReference type="PANTHER" id="PTHR30328">
    <property type="entry name" value="TRANSCRIPTIONAL REPRESSOR"/>
    <property type="match status" value="1"/>
</dbReference>
<feature type="DNA-binding region" description="H-T-H motif" evidence="5">
    <location>
        <begin position="42"/>
        <end position="61"/>
    </location>
</feature>
<dbReference type="AlphaFoldDB" id="A0A2R4XNE0"/>
<dbReference type="KEGG" id="boz:DBV39_17935"/>